<dbReference type="PANTHER" id="PTHR33202:SF7">
    <property type="entry name" value="FERRIC UPTAKE REGULATION PROTEIN"/>
    <property type="match status" value="1"/>
</dbReference>
<evidence type="ECO:0000313" key="9">
    <source>
        <dbReference type="EMBL" id="AHF25368.1"/>
    </source>
</evidence>
<dbReference type="Gene3D" id="1.10.10.10">
    <property type="entry name" value="Winged helix-like DNA-binding domain superfamily/Winged helix DNA-binding domain"/>
    <property type="match status" value="1"/>
</dbReference>
<sequence length="128" mass="14517">MNKNADLILKTVLQSSAHMTAEEIHAALRDSGHRMALATVYNNLAQLHSEGRIRKVCVEGHPDRYDKMIRHDHLVCRRCGKLTDICFQDLTKLLQSQTDEELLSYDLQVSYICPACRRTAHPASTTDP</sequence>
<dbReference type="InterPro" id="IPR043135">
    <property type="entry name" value="Fur_C"/>
</dbReference>
<comment type="cofactor">
    <cofactor evidence="7">
        <name>Zn(2+)</name>
        <dbReference type="ChEBI" id="CHEBI:29105"/>
    </cofactor>
    <text evidence="7">Binds 1 zinc ion per subunit.</text>
</comment>
<proteinExistence type="inferred from homology"/>
<dbReference type="GO" id="GO:0008270">
    <property type="term" value="F:zinc ion binding"/>
    <property type="evidence" value="ECO:0007669"/>
    <property type="project" value="TreeGrafter"/>
</dbReference>
<dbReference type="AlphaFoldDB" id="W0FKG1"/>
<evidence type="ECO:0000256" key="6">
    <source>
        <dbReference type="ARBA" id="ARBA00023163"/>
    </source>
</evidence>
<dbReference type="EMBL" id="KC246832">
    <property type="protein sequence ID" value="AHF25368.1"/>
    <property type="molecule type" value="Genomic_DNA"/>
</dbReference>
<reference evidence="9" key="1">
    <citation type="journal article" date="2013" name="PLoS ONE">
        <title>Metagenomic insights into the carbohydrate-active enzymes carried by the microorganisms adhering to solid digesta in the rumen of cows.</title>
        <authorList>
            <person name="Wang L."/>
            <person name="Hatem A."/>
            <person name="Catalyurek U.V."/>
            <person name="Morrison M."/>
            <person name="Yu Z."/>
        </authorList>
    </citation>
    <scope>NUCLEOTIDE SEQUENCE</scope>
</reference>
<organism evidence="9">
    <name type="scientific">uncultured bacterium Contig1625</name>
    <dbReference type="NCBI Taxonomy" id="1393476"/>
    <lineage>
        <taxon>Bacteria</taxon>
        <taxon>environmental samples</taxon>
    </lineage>
</organism>
<evidence type="ECO:0000256" key="1">
    <source>
        <dbReference type="ARBA" id="ARBA00007957"/>
    </source>
</evidence>
<keyword evidence="3 7" id="KW-0862">Zinc</keyword>
<dbReference type="CDD" id="cd07153">
    <property type="entry name" value="Fur_like"/>
    <property type="match status" value="1"/>
</dbReference>
<keyword evidence="6" id="KW-0804">Transcription</keyword>
<keyword evidence="4" id="KW-0805">Transcription regulation</keyword>
<evidence type="ECO:0000256" key="7">
    <source>
        <dbReference type="PIRSR" id="PIRSR602481-1"/>
    </source>
</evidence>
<evidence type="ECO:0000256" key="2">
    <source>
        <dbReference type="ARBA" id="ARBA00022491"/>
    </source>
</evidence>
<dbReference type="SUPFAM" id="SSF46785">
    <property type="entry name" value="Winged helix' DNA-binding domain"/>
    <property type="match status" value="1"/>
</dbReference>
<dbReference type="Gene3D" id="3.30.1490.190">
    <property type="match status" value="1"/>
</dbReference>
<evidence type="ECO:0000256" key="3">
    <source>
        <dbReference type="ARBA" id="ARBA00022833"/>
    </source>
</evidence>
<dbReference type="InterPro" id="IPR002481">
    <property type="entry name" value="FUR"/>
</dbReference>
<dbReference type="GO" id="GO:0000976">
    <property type="term" value="F:transcription cis-regulatory region binding"/>
    <property type="evidence" value="ECO:0007669"/>
    <property type="project" value="TreeGrafter"/>
</dbReference>
<evidence type="ECO:0000256" key="4">
    <source>
        <dbReference type="ARBA" id="ARBA00023015"/>
    </source>
</evidence>
<dbReference type="InterPro" id="IPR036390">
    <property type="entry name" value="WH_DNA-bd_sf"/>
</dbReference>
<dbReference type="InterPro" id="IPR036388">
    <property type="entry name" value="WH-like_DNA-bd_sf"/>
</dbReference>
<keyword evidence="8" id="KW-0408">Iron</keyword>
<dbReference type="GO" id="GO:0045892">
    <property type="term" value="P:negative regulation of DNA-templated transcription"/>
    <property type="evidence" value="ECO:0007669"/>
    <property type="project" value="TreeGrafter"/>
</dbReference>
<dbReference type="PANTHER" id="PTHR33202">
    <property type="entry name" value="ZINC UPTAKE REGULATION PROTEIN"/>
    <property type="match status" value="1"/>
</dbReference>
<feature type="binding site" evidence="7">
    <location>
        <position position="76"/>
    </location>
    <ligand>
        <name>Zn(2+)</name>
        <dbReference type="ChEBI" id="CHEBI:29105"/>
    </ligand>
</feature>
<dbReference type="Pfam" id="PF01475">
    <property type="entry name" value="FUR"/>
    <property type="match status" value="1"/>
</dbReference>
<keyword evidence="2" id="KW-0678">Repressor</keyword>
<keyword evidence="5" id="KW-0238">DNA-binding</keyword>
<evidence type="ECO:0000256" key="5">
    <source>
        <dbReference type="ARBA" id="ARBA00023125"/>
    </source>
</evidence>
<comment type="similarity">
    <text evidence="1">Belongs to the Fur family.</text>
</comment>
<evidence type="ECO:0000256" key="8">
    <source>
        <dbReference type="PIRSR" id="PIRSR602481-2"/>
    </source>
</evidence>
<feature type="binding site" evidence="8">
    <location>
        <position position="72"/>
    </location>
    <ligand>
        <name>Fe cation</name>
        <dbReference type="ChEBI" id="CHEBI:24875"/>
    </ligand>
</feature>
<protein>
    <submittedName>
        <fullName evidence="9">Putative transcriptional regulator, Fur family</fullName>
    </submittedName>
</protein>
<feature type="binding site" evidence="7">
    <location>
        <position position="116"/>
    </location>
    <ligand>
        <name>Zn(2+)</name>
        <dbReference type="ChEBI" id="CHEBI:29105"/>
    </ligand>
</feature>
<feature type="binding site" evidence="7">
    <location>
        <position position="79"/>
    </location>
    <ligand>
        <name>Zn(2+)</name>
        <dbReference type="ChEBI" id="CHEBI:29105"/>
    </ligand>
</feature>
<feature type="binding site" evidence="7">
    <location>
        <position position="113"/>
    </location>
    <ligand>
        <name>Zn(2+)</name>
        <dbReference type="ChEBI" id="CHEBI:29105"/>
    </ligand>
</feature>
<dbReference type="GO" id="GO:0003700">
    <property type="term" value="F:DNA-binding transcription factor activity"/>
    <property type="evidence" value="ECO:0007669"/>
    <property type="project" value="InterPro"/>
</dbReference>
<keyword evidence="7" id="KW-0479">Metal-binding</keyword>
<accession>W0FKG1</accession>
<comment type="cofactor">
    <cofactor evidence="8">
        <name>Mn(2+)</name>
        <dbReference type="ChEBI" id="CHEBI:29035"/>
    </cofactor>
    <cofactor evidence="8">
        <name>Fe(2+)</name>
        <dbReference type="ChEBI" id="CHEBI:29033"/>
    </cofactor>
    <text evidence="8">Binds 1 Mn(2+) or Fe(2+) ion per subunit.</text>
</comment>
<dbReference type="GO" id="GO:1900376">
    <property type="term" value="P:regulation of secondary metabolite biosynthetic process"/>
    <property type="evidence" value="ECO:0007669"/>
    <property type="project" value="TreeGrafter"/>
</dbReference>
<name>W0FKG1_9BACT</name>